<sequence length="161" mass="18594">MKTIANKKIRHINNRVVLWTHIYVCHREGAPRICIRPSKSGQKRSDQKPTKKIGCRAKLLVRCYQDDPEKLKLDFGPAAVFNALDKIFPNINFESKESRNAVIAYEDAYNLYYKLKRGQVQHDDDDFLSLETWLIKLEEKGYIVCSPDLSEGKFAYSVQAA</sequence>
<dbReference type="EMBL" id="JAEPRB010000617">
    <property type="protein sequence ID" value="KAG2214482.1"/>
    <property type="molecule type" value="Genomic_DNA"/>
</dbReference>
<name>A0A8H7RQM0_9FUNG</name>
<accession>A0A8H7RQM0</accession>
<dbReference type="Proteomes" id="UP000646827">
    <property type="component" value="Unassembled WGS sequence"/>
</dbReference>
<dbReference type="OrthoDB" id="2288356at2759"/>
<reference evidence="1 2" key="1">
    <citation type="submission" date="2020-12" db="EMBL/GenBank/DDBJ databases">
        <title>Metabolic potential, ecology and presence of endohyphal bacteria is reflected in genomic diversity of Mucoromycotina.</title>
        <authorList>
            <person name="Muszewska A."/>
            <person name="Okrasinska A."/>
            <person name="Steczkiewicz K."/>
            <person name="Drgas O."/>
            <person name="Orlowska M."/>
            <person name="Perlinska-Lenart U."/>
            <person name="Aleksandrzak-Piekarczyk T."/>
            <person name="Szatraj K."/>
            <person name="Zielenkiewicz U."/>
            <person name="Pilsyk S."/>
            <person name="Malc E."/>
            <person name="Mieczkowski P."/>
            <person name="Kruszewska J.S."/>
            <person name="Biernat P."/>
            <person name="Pawlowska J."/>
        </authorList>
    </citation>
    <scope>NUCLEOTIDE SEQUENCE [LARGE SCALE GENOMIC DNA]</scope>
    <source>
        <strain evidence="1 2">CBS 142.35</strain>
    </source>
</reference>
<comment type="caution">
    <text evidence="1">The sequence shown here is derived from an EMBL/GenBank/DDBJ whole genome shotgun (WGS) entry which is preliminary data.</text>
</comment>
<protein>
    <submittedName>
        <fullName evidence="1">Uncharacterized protein</fullName>
    </submittedName>
</protein>
<evidence type="ECO:0000313" key="1">
    <source>
        <dbReference type="EMBL" id="KAG2214482.1"/>
    </source>
</evidence>
<keyword evidence="2" id="KW-1185">Reference proteome</keyword>
<dbReference type="AlphaFoldDB" id="A0A8H7RQM0"/>
<gene>
    <name evidence="1" type="ORF">INT45_006849</name>
</gene>
<organism evidence="1 2">
    <name type="scientific">Circinella minor</name>
    <dbReference type="NCBI Taxonomy" id="1195481"/>
    <lineage>
        <taxon>Eukaryota</taxon>
        <taxon>Fungi</taxon>
        <taxon>Fungi incertae sedis</taxon>
        <taxon>Mucoromycota</taxon>
        <taxon>Mucoromycotina</taxon>
        <taxon>Mucoromycetes</taxon>
        <taxon>Mucorales</taxon>
        <taxon>Lichtheimiaceae</taxon>
        <taxon>Circinella</taxon>
    </lineage>
</organism>
<evidence type="ECO:0000313" key="2">
    <source>
        <dbReference type="Proteomes" id="UP000646827"/>
    </source>
</evidence>
<proteinExistence type="predicted"/>